<dbReference type="GO" id="GO:0030976">
    <property type="term" value="F:thiamine pyrophosphate binding"/>
    <property type="evidence" value="ECO:0007669"/>
    <property type="project" value="InterPro"/>
</dbReference>
<evidence type="ECO:0008006" key="14">
    <source>
        <dbReference type="Google" id="ProtNLM"/>
    </source>
</evidence>
<sequence>MDLVNQINACTDNAQLDRLKISVSELNRQSGKSLSLFERKKLYHSIQEANKAIEAADNRINVEYFRFKGEPEAPSLLKETTTRHISKPSVAQKHITQISDETASLDTLLGGGHASISTIRGSTISNHNVWPASATIQKIYNSSVTINTTGPLMARNVKDSTLFPLYLYIVMAPVITRPGSEENISSSYSETLPLGEYLFLRIAQANPKLRSVFGIPGDFNLALLEYLYTDSVAKDKGIDFVGICNELNAAYAADGYARVIQGLSVLITTYGVGELSAINGVAGAFAEYVPLLHIVGTTSTVQQNQAKSATRRSVRNIHHLVPSRHALTPPDHDVYKYAVQGVSCIQESLTKDDSTDNLDKIDRVLCKILQENRPGYLFVPSDVPDVRVPKSRLAEPLSLSELKDTALLDDVTDKILNKLYSAKQPSIFSDALIPRFRAQEQFTKFVESMPSNFVKLFASNLARNIDESLPNYVGCYYGKLTEDKKIIESIEQKTDVLLNIGYFNNETNNGFNSFDFNKVTDYVEIHPDYILIDDEYIDIKSETKDQRVFSFNDLMTKLAEKLDVSKFTHNQGQNNIDHKYEMPVFAERDGGDTKTITQNKLLDFMKDYLQPNDIFVVETCSFLFGVADLSLPKDVSFYSQSFYGSIGYALPATLGASRAERDLGTKRRVVLVQGDGSAQMTIQELSSYVRHDIQPPKIFLLNNEGYTVERLIRGPTRSYNDIQDNWRWTQLLSVLGDPEQKKHTAANVESAEQLTSVLKQTSLEDKIEFYELHLTKLDVPQRFSSMFR</sequence>
<dbReference type="FunFam" id="3.40.50.970:FF:000024">
    <property type="entry name" value="Pyruvate decarboxylase isozyme"/>
    <property type="match status" value="1"/>
</dbReference>
<name>A0A2V1ANM6_9ASCO</name>
<dbReference type="GO" id="GO:0004737">
    <property type="term" value="F:pyruvate decarboxylase activity"/>
    <property type="evidence" value="ECO:0007669"/>
    <property type="project" value="TreeGrafter"/>
</dbReference>
<dbReference type="AlphaFoldDB" id="A0A2V1ANM6"/>
<dbReference type="InterPro" id="IPR047214">
    <property type="entry name" value="TPP_PDC_IPDC"/>
</dbReference>
<dbReference type="InterPro" id="IPR012001">
    <property type="entry name" value="Thiamin_PyroP_enz_TPP-bd_dom"/>
</dbReference>
<dbReference type="GO" id="GO:0000287">
    <property type="term" value="F:magnesium ion binding"/>
    <property type="evidence" value="ECO:0007669"/>
    <property type="project" value="InterPro"/>
</dbReference>
<dbReference type="STRING" id="45357.A0A2V1ANM6"/>
<dbReference type="InterPro" id="IPR011766">
    <property type="entry name" value="TPP_enzyme_TPP-bd"/>
</dbReference>
<dbReference type="GO" id="GO:0000949">
    <property type="term" value="P:aromatic amino acid family catabolic process to alcohol via Ehrlich pathway"/>
    <property type="evidence" value="ECO:0007669"/>
    <property type="project" value="TreeGrafter"/>
</dbReference>
<dbReference type="SUPFAM" id="SSF52467">
    <property type="entry name" value="DHS-like NAD/FAD-binding domain"/>
    <property type="match status" value="1"/>
</dbReference>
<dbReference type="Pfam" id="PF02776">
    <property type="entry name" value="TPP_enzyme_N"/>
    <property type="match status" value="1"/>
</dbReference>
<dbReference type="InterPro" id="IPR047213">
    <property type="entry name" value="TPP_PYR_PDC_IPDC-like"/>
</dbReference>
<dbReference type="GO" id="GO:0005829">
    <property type="term" value="C:cytosol"/>
    <property type="evidence" value="ECO:0007669"/>
    <property type="project" value="TreeGrafter"/>
</dbReference>
<dbReference type="Proteomes" id="UP000244309">
    <property type="component" value="Unassembled WGS sequence"/>
</dbReference>
<dbReference type="InterPro" id="IPR012000">
    <property type="entry name" value="Thiamin_PyroP_enz_cen_dom"/>
</dbReference>
<dbReference type="PANTHER" id="PTHR43452:SF3">
    <property type="entry name" value="TRANSAMINATED AMINO ACID DECARBOXYLASE"/>
    <property type="match status" value="1"/>
</dbReference>
<keyword evidence="6 8" id="KW-0786">Thiamine pyrophosphate</keyword>
<comment type="cofactor">
    <cofactor evidence="1">
        <name>thiamine diphosphate</name>
        <dbReference type="ChEBI" id="CHEBI:58937"/>
    </cofactor>
</comment>
<dbReference type="GO" id="GO:0005634">
    <property type="term" value="C:nucleus"/>
    <property type="evidence" value="ECO:0007669"/>
    <property type="project" value="TreeGrafter"/>
</dbReference>
<dbReference type="CDD" id="cd07038">
    <property type="entry name" value="TPP_PYR_PDC_IPDC_like"/>
    <property type="match status" value="1"/>
</dbReference>
<evidence type="ECO:0000256" key="2">
    <source>
        <dbReference type="ARBA" id="ARBA00007812"/>
    </source>
</evidence>
<feature type="domain" description="Thiamine pyrophosphate enzyme N-terminal TPP-binding" evidence="11">
    <location>
        <begin position="208"/>
        <end position="305"/>
    </location>
</feature>
<evidence type="ECO:0000313" key="13">
    <source>
        <dbReference type="Proteomes" id="UP000244309"/>
    </source>
</evidence>
<evidence type="ECO:0000313" key="12">
    <source>
        <dbReference type="EMBL" id="PVH19304.1"/>
    </source>
</evidence>
<keyword evidence="4" id="KW-0210">Decarboxylase</keyword>
<evidence type="ECO:0000256" key="8">
    <source>
        <dbReference type="RuleBase" id="RU362132"/>
    </source>
</evidence>
<evidence type="ECO:0000256" key="4">
    <source>
        <dbReference type="ARBA" id="ARBA00022793"/>
    </source>
</evidence>
<keyword evidence="13" id="KW-1185">Reference proteome</keyword>
<gene>
    <name evidence="12" type="ORF">CXQ85_001610</name>
</gene>
<evidence type="ECO:0000256" key="7">
    <source>
        <dbReference type="ARBA" id="ARBA00023239"/>
    </source>
</evidence>
<dbReference type="InterPro" id="IPR012110">
    <property type="entry name" value="PDC/IPDC-like"/>
</dbReference>
<dbReference type="SUPFAM" id="SSF52518">
    <property type="entry name" value="Thiamin diphosphate-binding fold (THDP-binding)"/>
    <property type="match status" value="2"/>
</dbReference>
<dbReference type="EMBL" id="PKFO01000001">
    <property type="protein sequence ID" value="PVH19304.1"/>
    <property type="molecule type" value="Genomic_DNA"/>
</dbReference>
<evidence type="ECO:0000259" key="11">
    <source>
        <dbReference type="Pfam" id="PF02776"/>
    </source>
</evidence>
<protein>
    <recommendedName>
        <fullName evidence="14">Pyruvate decarboxylase</fullName>
    </recommendedName>
</protein>
<feature type="domain" description="Thiamine pyrophosphate enzyme central" evidence="9">
    <location>
        <begin position="413"/>
        <end position="537"/>
    </location>
</feature>
<organism evidence="12 13">
    <name type="scientific">Candidozyma haemuli</name>
    <dbReference type="NCBI Taxonomy" id="45357"/>
    <lineage>
        <taxon>Eukaryota</taxon>
        <taxon>Fungi</taxon>
        <taxon>Dikarya</taxon>
        <taxon>Ascomycota</taxon>
        <taxon>Saccharomycotina</taxon>
        <taxon>Pichiomycetes</taxon>
        <taxon>Metschnikowiaceae</taxon>
        <taxon>Candidozyma</taxon>
    </lineage>
</organism>
<dbReference type="InterPro" id="IPR029035">
    <property type="entry name" value="DHS-like_NAD/FAD-binding_dom"/>
</dbReference>
<dbReference type="Pfam" id="PF02775">
    <property type="entry name" value="TPP_enzyme_C"/>
    <property type="match status" value="1"/>
</dbReference>
<comment type="similarity">
    <text evidence="2 8">Belongs to the TPP enzyme family.</text>
</comment>
<dbReference type="InterPro" id="IPR029061">
    <property type="entry name" value="THDP-binding"/>
</dbReference>
<evidence type="ECO:0000259" key="9">
    <source>
        <dbReference type="Pfam" id="PF00205"/>
    </source>
</evidence>
<dbReference type="Gene3D" id="3.40.50.970">
    <property type="match status" value="2"/>
</dbReference>
<keyword evidence="7" id="KW-0456">Lyase</keyword>
<reference evidence="12 13" key="1">
    <citation type="submission" date="2017-12" db="EMBL/GenBank/DDBJ databases">
        <title>Genome Sequence of a Multidrug-Resistant Candida haemulonii Isolate from a Patient with Chronic Leg Ulcers in Israel.</title>
        <authorList>
            <person name="Chow N.A."/>
            <person name="Gade L."/>
            <person name="Batra D."/>
            <person name="Rowe L.A."/>
            <person name="Ben-Ami R."/>
            <person name="Loparev V.N."/>
            <person name="Litvintseva A.P."/>
        </authorList>
    </citation>
    <scope>NUCLEOTIDE SEQUENCE [LARGE SCALE GENOMIC DNA]</scope>
    <source>
        <strain evidence="12 13">B11899</strain>
    </source>
</reference>
<dbReference type="GeneID" id="37006941"/>
<evidence type="ECO:0000256" key="1">
    <source>
        <dbReference type="ARBA" id="ARBA00001964"/>
    </source>
</evidence>
<evidence type="ECO:0000256" key="5">
    <source>
        <dbReference type="ARBA" id="ARBA00022842"/>
    </source>
</evidence>
<dbReference type="CDD" id="cd02005">
    <property type="entry name" value="TPP_PDC_IPDC"/>
    <property type="match status" value="1"/>
</dbReference>
<comment type="caution">
    <text evidence="12">The sequence shown here is derived from an EMBL/GenBank/DDBJ whole genome shotgun (WGS) entry which is preliminary data.</text>
</comment>
<accession>A0A2V1ANM6</accession>
<evidence type="ECO:0000256" key="6">
    <source>
        <dbReference type="ARBA" id="ARBA00023052"/>
    </source>
</evidence>
<evidence type="ECO:0000259" key="10">
    <source>
        <dbReference type="Pfam" id="PF02775"/>
    </source>
</evidence>
<evidence type="ECO:0000256" key="3">
    <source>
        <dbReference type="ARBA" id="ARBA00022723"/>
    </source>
</evidence>
<dbReference type="OrthoDB" id="308383at2759"/>
<dbReference type="Gene3D" id="3.40.50.1220">
    <property type="entry name" value="TPP-binding domain"/>
    <property type="match status" value="1"/>
</dbReference>
<keyword evidence="3" id="KW-0479">Metal-binding</keyword>
<dbReference type="VEuPathDB" id="FungiDB:CXQ85_001610"/>
<proteinExistence type="inferred from homology"/>
<dbReference type="RefSeq" id="XP_025340244.1">
    <property type="nucleotide sequence ID" value="XM_025485313.1"/>
</dbReference>
<dbReference type="PANTHER" id="PTHR43452">
    <property type="entry name" value="PYRUVATE DECARBOXYLASE"/>
    <property type="match status" value="1"/>
</dbReference>
<keyword evidence="5" id="KW-0460">Magnesium</keyword>
<feature type="domain" description="Thiamine pyrophosphate enzyme TPP-binding" evidence="10">
    <location>
        <begin position="634"/>
        <end position="717"/>
    </location>
</feature>
<dbReference type="Pfam" id="PF00205">
    <property type="entry name" value="TPP_enzyme_M"/>
    <property type="match status" value="1"/>
</dbReference>